<sequence>MATQEAQEVIWGRQQDEESNEEENTPFFSMQFDEVDEESDFLLSEDSSSESEDEGTDDDDLISEDALDEQLWEDSQEKQRWVQQYERKSTRWLRKYGSKIDSEARPEVTARHRKELGWKPILRVCFMLGFVLCGYQWWQKYDEYSDTPVVERIQSYLMENLPSLYTMLHEGTTENEENIVLKEIVDDVLAPVEESSDENDGQNIDITQDDESHVVIDQVEVDNEEIAVDLEGNVIVDRTQEALGVNEIDHVDLEENDTHITIDNSAELSEIANIEEVIKKVNEDASKQDDTNDDSISESIVVVEQDISTMDLEETKNATLSPSHDKISDVLLNEEGSILVEEIHLHNERSQDKVDNTPSLDAVDLENQVTDESSSDISTNDQVGTFTEDSDQVVTDHATLSVPIAKFEWAECEEAIAVCGQSVKDMVRLHYQENVTTQAKDACSHAITISAAYPSLHQQAWTLQGDLKNFIRDFDGAVLDYQYALTLIPSATTVHLKLISTRWLALYQSLHLDILREECEAYLNESTAEPLVEIAKEWLLVLTPNAKESSKDKQHLYSVLVQTRKFTMLR</sequence>
<comment type="caution">
    <text evidence="2">The sequence shown here is derived from an EMBL/GenBank/DDBJ whole genome shotgun (WGS) entry which is preliminary data.</text>
</comment>
<accession>A0A1V9ZC28</accession>
<evidence type="ECO:0000313" key="3">
    <source>
        <dbReference type="Proteomes" id="UP000243217"/>
    </source>
</evidence>
<feature type="region of interest" description="Disordered" evidence="1">
    <location>
        <begin position="1"/>
        <end position="62"/>
    </location>
</feature>
<dbReference type="OrthoDB" id="76549at2759"/>
<reference evidence="2 3" key="1">
    <citation type="journal article" date="2014" name="Genome Biol. Evol.">
        <title>The secreted proteins of Achlya hypogyna and Thraustotheca clavata identify the ancestral oomycete secretome and reveal gene acquisitions by horizontal gene transfer.</title>
        <authorList>
            <person name="Misner I."/>
            <person name="Blouin N."/>
            <person name="Leonard G."/>
            <person name="Richards T.A."/>
            <person name="Lane C.E."/>
        </authorList>
    </citation>
    <scope>NUCLEOTIDE SEQUENCE [LARGE SCALE GENOMIC DNA]</scope>
    <source>
        <strain evidence="2 3">ATCC 34112</strain>
    </source>
</reference>
<name>A0A1V9ZC28_9STRA</name>
<evidence type="ECO:0000313" key="2">
    <source>
        <dbReference type="EMBL" id="OQR95555.1"/>
    </source>
</evidence>
<dbReference type="Proteomes" id="UP000243217">
    <property type="component" value="Unassembled WGS sequence"/>
</dbReference>
<evidence type="ECO:0000256" key="1">
    <source>
        <dbReference type="SAM" id="MobiDB-lite"/>
    </source>
</evidence>
<protein>
    <submittedName>
        <fullName evidence="2">Uncharacterized protein</fullName>
    </submittedName>
</protein>
<dbReference type="EMBL" id="JNBS01002087">
    <property type="protein sequence ID" value="OQR95555.1"/>
    <property type="molecule type" value="Genomic_DNA"/>
</dbReference>
<organism evidence="2 3">
    <name type="scientific">Thraustotheca clavata</name>
    <dbReference type="NCBI Taxonomy" id="74557"/>
    <lineage>
        <taxon>Eukaryota</taxon>
        <taxon>Sar</taxon>
        <taxon>Stramenopiles</taxon>
        <taxon>Oomycota</taxon>
        <taxon>Saprolegniomycetes</taxon>
        <taxon>Saprolegniales</taxon>
        <taxon>Achlyaceae</taxon>
        <taxon>Thraustotheca</taxon>
    </lineage>
</organism>
<gene>
    <name evidence="2" type="ORF">THRCLA_07762</name>
</gene>
<feature type="compositionally biased region" description="Acidic residues" evidence="1">
    <location>
        <begin position="47"/>
        <end position="62"/>
    </location>
</feature>
<keyword evidence="3" id="KW-1185">Reference proteome</keyword>
<proteinExistence type="predicted"/>
<dbReference type="AlphaFoldDB" id="A0A1V9ZC28"/>